<evidence type="ECO:0000256" key="12">
    <source>
        <dbReference type="PIRSR" id="PIRSR000350-2"/>
    </source>
</evidence>
<feature type="disulfide bond" description="Redox-active" evidence="14">
    <location>
        <begin position="76"/>
        <end position="81"/>
    </location>
</feature>
<keyword evidence="9 15" id="KW-0676">Redox-active center</keyword>
<dbReference type="PIRSF" id="PIRSF000350">
    <property type="entry name" value="Mercury_reductase_MerA"/>
    <property type="match status" value="1"/>
</dbReference>
<dbReference type="NCBIfam" id="TIGR01421">
    <property type="entry name" value="gluta_reduc_1"/>
    <property type="match status" value="1"/>
</dbReference>
<dbReference type="FunFam" id="3.30.390.30:FF:000003">
    <property type="entry name" value="Glutathione reductase"/>
    <property type="match status" value="1"/>
</dbReference>
<comment type="cofactor">
    <cofactor evidence="13">
        <name>FAD</name>
        <dbReference type="ChEBI" id="CHEBI:57692"/>
    </cofactor>
    <text evidence="13">Binds 1 FAD per subunit.</text>
</comment>
<evidence type="ECO:0000256" key="16">
    <source>
        <dbReference type="RuleBase" id="RU365016"/>
    </source>
</evidence>
<comment type="subcellular location">
    <subcellularLocation>
        <location evidence="16">Cytoplasm</location>
    </subcellularLocation>
</comment>
<dbReference type="GO" id="GO:0034599">
    <property type="term" value="P:cellular response to oxidative stress"/>
    <property type="evidence" value="ECO:0007669"/>
    <property type="project" value="TreeGrafter"/>
</dbReference>
<dbReference type="EC" id="1.8.1.7" evidence="3 16"/>
<evidence type="ECO:0000256" key="10">
    <source>
        <dbReference type="ARBA" id="ARBA00049142"/>
    </source>
</evidence>
<keyword evidence="16" id="KW-0521">NADP</keyword>
<dbReference type="HOGENOM" id="CLU_016755_2_2_1"/>
<dbReference type="eggNOG" id="KOG0405">
    <property type="taxonomic scope" value="Eukaryota"/>
</dbReference>
<evidence type="ECO:0000256" key="6">
    <source>
        <dbReference type="ARBA" id="ARBA00022827"/>
    </source>
</evidence>
<evidence type="ECO:0000256" key="1">
    <source>
        <dbReference type="ARBA" id="ARBA00007532"/>
    </source>
</evidence>
<keyword evidence="7 15" id="KW-0560">Oxidoreductase</keyword>
<feature type="binding site" evidence="13">
    <location>
        <begin position="234"/>
        <end position="241"/>
    </location>
    <ligand>
        <name>NAD(+)</name>
        <dbReference type="ChEBI" id="CHEBI:57540"/>
    </ligand>
</feature>
<dbReference type="InterPro" id="IPR001100">
    <property type="entry name" value="Pyr_nuc-diS_OxRdtase"/>
</dbReference>
<gene>
    <name evidence="19" type="primary">Piso0_005590</name>
    <name evidence="19" type="ORF">GNLVRS01_PISO0N18251g</name>
</gene>
<dbReference type="GO" id="GO:0005829">
    <property type="term" value="C:cytosol"/>
    <property type="evidence" value="ECO:0007669"/>
    <property type="project" value="TreeGrafter"/>
</dbReference>
<name>G8XZE4_PICSO</name>
<dbReference type="GO" id="GO:0050660">
    <property type="term" value="F:flavin adenine dinucleotide binding"/>
    <property type="evidence" value="ECO:0007669"/>
    <property type="project" value="InterPro"/>
</dbReference>
<dbReference type="PRINTS" id="PR00368">
    <property type="entry name" value="FADPNR"/>
</dbReference>
<evidence type="ECO:0000256" key="3">
    <source>
        <dbReference type="ARBA" id="ARBA00012607"/>
    </source>
</evidence>
<dbReference type="InterPro" id="IPR023753">
    <property type="entry name" value="FAD/NAD-binding_dom"/>
</dbReference>
<dbReference type="InterPro" id="IPR004099">
    <property type="entry name" value="Pyr_nucl-diS_OxRdtase_dimer"/>
</dbReference>
<feature type="domain" description="Pyridine nucleotide-disulphide oxidoreductase dimerisation" evidence="17">
    <location>
        <begin position="402"/>
        <end position="515"/>
    </location>
</feature>
<comment type="catalytic activity">
    <reaction evidence="10 16">
        <text>2 glutathione + NADP(+) = glutathione disulfide + NADPH + H(+)</text>
        <dbReference type="Rhea" id="RHEA:11740"/>
        <dbReference type="ChEBI" id="CHEBI:15378"/>
        <dbReference type="ChEBI" id="CHEBI:57783"/>
        <dbReference type="ChEBI" id="CHEBI:57925"/>
        <dbReference type="ChEBI" id="CHEBI:58297"/>
        <dbReference type="ChEBI" id="CHEBI:58349"/>
        <dbReference type="EC" id="1.8.1.7"/>
    </reaction>
</comment>
<dbReference type="OrthoDB" id="5956163at2759"/>
<evidence type="ECO:0000256" key="15">
    <source>
        <dbReference type="RuleBase" id="RU003691"/>
    </source>
</evidence>
<keyword evidence="6 13" id="KW-0274">FAD</keyword>
<keyword evidence="16" id="KW-0963">Cytoplasm</keyword>
<feature type="active site" description="Proton acceptor" evidence="12">
    <location>
        <position position="505"/>
    </location>
</feature>
<dbReference type="FunCoup" id="G8XZE4">
    <property type="interactions" value="1752"/>
</dbReference>
<dbReference type="PRINTS" id="PR00411">
    <property type="entry name" value="PNDRDTASEI"/>
</dbReference>
<evidence type="ECO:0000256" key="5">
    <source>
        <dbReference type="ARBA" id="ARBA00022630"/>
    </source>
</evidence>
<dbReference type="PANTHER" id="PTHR42737">
    <property type="entry name" value="GLUTATHIONE REDUCTASE"/>
    <property type="match status" value="1"/>
</dbReference>
<evidence type="ECO:0000313" key="20">
    <source>
        <dbReference type="Proteomes" id="UP000005222"/>
    </source>
</evidence>
<dbReference type="GO" id="GO:0005739">
    <property type="term" value="C:mitochondrion"/>
    <property type="evidence" value="ECO:0007669"/>
    <property type="project" value="TreeGrafter"/>
</dbReference>
<dbReference type="AlphaFoldDB" id="G8XZE4"/>
<keyword evidence="5 15" id="KW-0285">Flavoprotein</keyword>
<comment type="function">
    <text evidence="11 16">Catalyzes the reduction of glutathione disulfide (GSSG) to reduced glutathione (GSH). Constitutes the major mechanism to maintain a high GSH:GSSG ratio in the cytosol.</text>
</comment>
<evidence type="ECO:0000256" key="9">
    <source>
        <dbReference type="ARBA" id="ARBA00023284"/>
    </source>
</evidence>
<dbReference type="PROSITE" id="PS00076">
    <property type="entry name" value="PYRIDINE_REDOX_1"/>
    <property type="match status" value="1"/>
</dbReference>
<accession>G8XZE4</accession>
<dbReference type="Gene3D" id="3.50.50.60">
    <property type="entry name" value="FAD/NAD(P)-binding domain"/>
    <property type="match status" value="2"/>
</dbReference>
<dbReference type="NCBIfam" id="NF004776">
    <property type="entry name" value="PRK06116.1"/>
    <property type="match status" value="1"/>
</dbReference>
<evidence type="ECO:0000256" key="14">
    <source>
        <dbReference type="PIRSR" id="PIRSR000350-4"/>
    </source>
</evidence>
<reference evidence="19 20" key="1">
    <citation type="journal article" date="2012" name="G3 (Bethesda)">
        <title>Pichia sorbitophila, an interspecies yeast hybrid reveals early steps of genome resolution following polyploidization.</title>
        <authorList>
            <person name="Leh Louis V."/>
            <person name="Despons L."/>
            <person name="Friedrich A."/>
            <person name="Martin T."/>
            <person name="Durrens P."/>
            <person name="Casaregola S."/>
            <person name="Neuveglise C."/>
            <person name="Fairhead C."/>
            <person name="Marck C."/>
            <person name="Cruz J.A."/>
            <person name="Straub M.L."/>
            <person name="Kugler V."/>
            <person name="Sacerdot C."/>
            <person name="Uzunov Z."/>
            <person name="Thierry A."/>
            <person name="Weiss S."/>
            <person name="Bleykasten C."/>
            <person name="De Montigny J."/>
            <person name="Jacques N."/>
            <person name="Jung P."/>
            <person name="Lemaire M."/>
            <person name="Mallet S."/>
            <person name="Morel G."/>
            <person name="Richard G.F."/>
            <person name="Sarkar A."/>
            <person name="Savel G."/>
            <person name="Schacherer J."/>
            <person name="Seret M.L."/>
            <person name="Talla E."/>
            <person name="Samson G."/>
            <person name="Jubin C."/>
            <person name="Poulain J."/>
            <person name="Vacherie B."/>
            <person name="Barbe V."/>
            <person name="Pelletier E."/>
            <person name="Sherman D.J."/>
            <person name="Westhof E."/>
            <person name="Weissenbach J."/>
            <person name="Baret P.V."/>
            <person name="Wincker P."/>
            <person name="Gaillardin C."/>
            <person name="Dujon B."/>
            <person name="Souciet J.L."/>
        </authorList>
    </citation>
    <scope>NUCLEOTIDE SEQUENCE [LARGE SCALE GENOMIC DNA]</scope>
    <source>
        <strain evidence="20">ATCC MYA-4447 / BCRC 22081 / CBS 7064 / NBRC 10061 / NRRL Y-12695</strain>
    </source>
</reference>
<evidence type="ECO:0000256" key="8">
    <source>
        <dbReference type="ARBA" id="ARBA00023157"/>
    </source>
</evidence>
<dbReference type="EMBL" id="FO082046">
    <property type="protein sequence ID" value="CCE87053.1"/>
    <property type="molecule type" value="Genomic_DNA"/>
</dbReference>
<dbReference type="InterPro" id="IPR046952">
    <property type="entry name" value="GSHR/TRXR-like"/>
</dbReference>
<evidence type="ECO:0000259" key="17">
    <source>
        <dbReference type="Pfam" id="PF02852"/>
    </source>
</evidence>
<protein>
    <recommendedName>
        <fullName evidence="4 16">Glutathione reductase</fullName>
        <ecNumber evidence="3 16">1.8.1.7</ecNumber>
    </recommendedName>
</protein>
<dbReference type="SUPFAM" id="SSF55424">
    <property type="entry name" value="FAD/NAD-linked reductases, dimerisation (C-terminal) domain"/>
    <property type="match status" value="1"/>
</dbReference>
<dbReference type="SUPFAM" id="SSF51905">
    <property type="entry name" value="FAD/NAD(P)-binding domain"/>
    <property type="match status" value="1"/>
</dbReference>
<dbReference type="OMA" id="MSKHYDY"/>
<dbReference type="GO" id="GO:0045454">
    <property type="term" value="P:cell redox homeostasis"/>
    <property type="evidence" value="ECO:0007669"/>
    <property type="project" value="InterPro"/>
</dbReference>
<dbReference type="InterPro" id="IPR016156">
    <property type="entry name" value="FAD/NAD-linked_Rdtase_dimer_sf"/>
</dbReference>
<evidence type="ECO:0000259" key="18">
    <source>
        <dbReference type="Pfam" id="PF07992"/>
    </source>
</evidence>
<evidence type="ECO:0000313" key="19">
    <source>
        <dbReference type="EMBL" id="CCE87053.1"/>
    </source>
</evidence>
<dbReference type="Gene3D" id="3.30.390.30">
    <property type="match status" value="1"/>
</dbReference>
<dbReference type="GO" id="GO:0050661">
    <property type="term" value="F:NADP binding"/>
    <property type="evidence" value="ECO:0007669"/>
    <property type="project" value="InterPro"/>
</dbReference>
<dbReference type="Pfam" id="PF07992">
    <property type="entry name" value="Pyr_redox_2"/>
    <property type="match status" value="1"/>
</dbReference>
<dbReference type="Proteomes" id="UP000005222">
    <property type="component" value="Chromosome N"/>
</dbReference>
<proteinExistence type="inferred from homology"/>
<dbReference type="InParanoid" id="G8XZE4"/>
<feature type="binding site" evidence="13">
    <location>
        <position position="323"/>
    </location>
    <ligand>
        <name>NAD(+)</name>
        <dbReference type="ChEBI" id="CHEBI:57540"/>
    </ligand>
</feature>
<dbReference type="InterPro" id="IPR012999">
    <property type="entry name" value="Pyr_OxRdtase_I_AS"/>
</dbReference>
<feature type="domain" description="FAD/NAD(P)-binding" evidence="18">
    <location>
        <begin position="37"/>
        <end position="378"/>
    </location>
</feature>
<keyword evidence="8" id="KW-1015">Disulfide bond</keyword>
<dbReference type="GO" id="GO:0004362">
    <property type="term" value="F:glutathione-disulfide reductase (NADPH) activity"/>
    <property type="evidence" value="ECO:0007669"/>
    <property type="project" value="UniProtKB-EC"/>
</dbReference>
<dbReference type="STRING" id="559304.G8XZE4"/>
<evidence type="ECO:0000256" key="7">
    <source>
        <dbReference type="ARBA" id="ARBA00023002"/>
    </source>
</evidence>
<evidence type="ECO:0000256" key="4">
    <source>
        <dbReference type="ARBA" id="ARBA00017111"/>
    </source>
</evidence>
<evidence type="ECO:0000256" key="11">
    <source>
        <dbReference type="ARBA" id="ARBA00056905"/>
    </source>
</evidence>
<dbReference type="InterPro" id="IPR036188">
    <property type="entry name" value="FAD/NAD-bd_sf"/>
</dbReference>
<feature type="binding site" evidence="13">
    <location>
        <position position="85"/>
    </location>
    <ligand>
        <name>FAD</name>
        <dbReference type="ChEBI" id="CHEBI:57692"/>
    </ligand>
</feature>
<dbReference type="PANTHER" id="PTHR42737:SF2">
    <property type="entry name" value="GLUTATHIONE REDUCTASE"/>
    <property type="match status" value="1"/>
</dbReference>
<evidence type="ECO:0000256" key="13">
    <source>
        <dbReference type="PIRSR" id="PIRSR000350-3"/>
    </source>
</evidence>
<sequence length="516" mass="56589">MFSMRNNRLIKQSVNRLQTIGRHLSQDMAPVQINKKYDYLVIGGGSGGVASARRAASYGASVLLIEAKYGRMGGTCVNVGCVPKKVMWYTGDLAEKRHHLKSYGLSESDGEVKYGDFKWSMLKEKRDAYIRRLNGIYERNLKKEGVDYVYGYAQFLNSNGDVEVTLSGDQEIPFVEENKVFKQNDKFIFTGEKTLIATGGQAIIPPSVEGSELGLTSDGFFELEKQPRSVAVVGAGYIGVELSGIFKALGSETSLVIRGDTVLRSFDESIQHNITNHYVNKLGVNVIKQSGVTKVEKSGDGKKKVHLKDGSSIEVDELIWTVGRKSLVNIGLDKVGVKLNEKGQVDADDYQQTSNPKIYSLGDVIGKVELTPVAIAAGRKLSNRLFSGKKEFENDHLDYSNIPSVIFSHPEAGSIGLSQAEAEKKYGKDEIKVYKSTFNAMYYAMMDSDDLKSPTSYKIVCTGKDEKVVGLHIVGDSSAEILQGFGVAIKMGATKKDFDNCVAIHPTSAEELVTMT</sequence>
<organism evidence="19 20">
    <name type="scientific">Pichia sorbitophila (strain ATCC MYA-4447 / BCRC 22081 / CBS 7064 / NBRC 10061 / NRRL Y-12695)</name>
    <name type="common">Hybrid yeast</name>
    <dbReference type="NCBI Taxonomy" id="559304"/>
    <lineage>
        <taxon>Eukaryota</taxon>
        <taxon>Fungi</taxon>
        <taxon>Dikarya</taxon>
        <taxon>Ascomycota</taxon>
        <taxon>Saccharomycotina</taxon>
        <taxon>Pichiomycetes</taxon>
        <taxon>Debaryomycetaceae</taxon>
        <taxon>Millerozyma</taxon>
    </lineage>
</organism>
<keyword evidence="13" id="KW-0520">NAD</keyword>
<dbReference type="InterPro" id="IPR006322">
    <property type="entry name" value="Glutathione_Rdtase_euk/bac"/>
</dbReference>
<dbReference type="GO" id="GO:0006749">
    <property type="term" value="P:glutathione metabolic process"/>
    <property type="evidence" value="ECO:0007669"/>
    <property type="project" value="InterPro"/>
</dbReference>
<evidence type="ECO:0000256" key="2">
    <source>
        <dbReference type="ARBA" id="ARBA00011738"/>
    </source>
</evidence>
<keyword evidence="20" id="KW-1185">Reference proteome</keyword>
<comment type="subunit">
    <text evidence="2">Homodimer.</text>
</comment>
<keyword evidence="13" id="KW-0547">Nucleotide-binding</keyword>
<dbReference type="FunFam" id="3.50.50.60:FF:000235">
    <property type="entry name" value="Glutathione reductase"/>
    <property type="match status" value="1"/>
</dbReference>
<dbReference type="Pfam" id="PF02852">
    <property type="entry name" value="Pyr_redox_dim"/>
    <property type="match status" value="1"/>
</dbReference>
<feature type="binding site" evidence="13">
    <location>
        <position position="363"/>
    </location>
    <ligand>
        <name>FAD</name>
        <dbReference type="ChEBI" id="CHEBI:57692"/>
    </ligand>
</feature>
<comment type="similarity">
    <text evidence="1 15">Belongs to the class-I pyridine nucleotide-disulfide oxidoreductase family.</text>
</comment>